<dbReference type="RefSeq" id="WP_222160529.1">
    <property type="nucleotide sequence ID" value="NZ_CP081864.1"/>
</dbReference>
<sequence>MGDNPESVCSNEALSIDYAEYLAALCNKRWRFIDAMYGVLPIIGMVTKSASARQVAPQEQMKTLAMQVLSTQVNDETNLTRLIALAQQQKLTALNIVLPYPLTSQQLVTIREACAASTTVSQRNECPDHTGLGRLRGLMGGEINR</sequence>
<evidence type="ECO:0000313" key="2">
    <source>
        <dbReference type="Proteomes" id="UP000825886"/>
    </source>
</evidence>
<name>A0ABX9AQQ1_9ENTR</name>
<dbReference type="EMBL" id="CP081864">
    <property type="protein sequence ID" value="QZN97492.1"/>
    <property type="molecule type" value="Genomic_DNA"/>
</dbReference>
<organism evidence="1 2">
    <name type="scientific">Symbiopectobacterium purcellii</name>
    <dbReference type="NCBI Taxonomy" id="2871826"/>
    <lineage>
        <taxon>Bacteria</taxon>
        <taxon>Pseudomonadati</taxon>
        <taxon>Pseudomonadota</taxon>
        <taxon>Gammaproteobacteria</taxon>
        <taxon>Enterobacterales</taxon>
        <taxon>Enterobacteriaceae</taxon>
    </lineage>
</organism>
<proteinExistence type="predicted"/>
<evidence type="ECO:0000313" key="1">
    <source>
        <dbReference type="EMBL" id="QZN97492.1"/>
    </source>
</evidence>
<dbReference type="Proteomes" id="UP000825886">
    <property type="component" value="Chromosome"/>
</dbReference>
<reference evidence="1 2" key="1">
    <citation type="submission" date="2021-08" db="EMBL/GenBank/DDBJ databases">
        <title>Culture and genomic analysis of Symbiopectobacterium purcellii sp. nov. gen. nov., isolated from the leafhopper Empoasca decipiens.</title>
        <authorList>
            <person name="Nadal-Jimenez P."/>
            <person name="Siozios S."/>
            <person name="Halliday N."/>
            <person name="Camara M."/>
            <person name="Hurst G.D.D."/>
        </authorList>
    </citation>
    <scope>NUCLEOTIDE SEQUENCE [LARGE SCALE GENOMIC DNA]</scope>
    <source>
        <strain evidence="1 2">SyEd1</strain>
    </source>
</reference>
<gene>
    <name evidence="1" type="ORF">K6K13_09285</name>
</gene>
<accession>A0ABX9AQQ1</accession>
<keyword evidence="2" id="KW-1185">Reference proteome</keyword>
<protein>
    <submittedName>
        <fullName evidence="1">Uncharacterized protein</fullName>
    </submittedName>
</protein>